<reference evidence="3" key="1">
    <citation type="journal article" date="2019" name="Int. J. Syst. Evol. Microbiol.">
        <title>The Global Catalogue of Microorganisms (GCM) 10K type strain sequencing project: providing services to taxonomists for standard genome sequencing and annotation.</title>
        <authorList>
            <consortium name="The Broad Institute Genomics Platform"/>
            <consortium name="The Broad Institute Genome Sequencing Center for Infectious Disease"/>
            <person name="Wu L."/>
            <person name="Ma J."/>
        </authorList>
    </citation>
    <scope>NUCLEOTIDE SEQUENCE [LARGE SCALE GENOMIC DNA]</scope>
    <source>
        <strain evidence="3">CGMCC 1.6960</strain>
    </source>
</reference>
<gene>
    <name evidence="2" type="ORF">GCM10010968_04840</name>
</gene>
<dbReference type="RefSeq" id="WP_188715684.1">
    <property type="nucleotide sequence ID" value="NZ_BAABBD010000001.1"/>
</dbReference>
<feature type="transmembrane region" description="Helical" evidence="1">
    <location>
        <begin position="106"/>
        <end position="125"/>
    </location>
</feature>
<feature type="transmembrane region" description="Helical" evidence="1">
    <location>
        <begin position="76"/>
        <end position="94"/>
    </location>
</feature>
<protein>
    <submittedName>
        <fullName evidence="2">Uncharacterized protein</fullName>
    </submittedName>
</protein>
<name>A0ABQ2KER8_9MICO</name>
<comment type="caution">
    <text evidence="2">The sequence shown here is derived from an EMBL/GenBank/DDBJ whole genome shotgun (WGS) entry which is preliminary data.</text>
</comment>
<accession>A0ABQ2KER8</accession>
<feature type="transmembrane region" description="Helical" evidence="1">
    <location>
        <begin position="137"/>
        <end position="156"/>
    </location>
</feature>
<keyword evidence="3" id="KW-1185">Reference proteome</keyword>
<keyword evidence="1" id="KW-1133">Transmembrane helix</keyword>
<proteinExistence type="predicted"/>
<organism evidence="2 3">
    <name type="scientific">Agrococcus terreus</name>
    <dbReference type="NCBI Taxonomy" id="574649"/>
    <lineage>
        <taxon>Bacteria</taxon>
        <taxon>Bacillati</taxon>
        <taxon>Actinomycetota</taxon>
        <taxon>Actinomycetes</taxon>
        <taxon>Micrococcales</taxon>
        <taxon>Microbacteriaceae</taxon>
        <taxon>Agrococcus</taxon>
    </lineage>
</organism>
<keyword evidence="1" id="KW-0812">Transmembrane</keyword>
<feature type="transmembrane region" description="Helical" evidence="1">
    <location>
        <begin position="162"/>
        <end position="182"/>
    </location>
</feature>
<dbReference type="Proteomes" id="UP000626982">
    <property type="component" value="Unassembled WGS sequence"/>
</dbReference>
<sequence length="291" mass="28938">MSAASELARTAKPGLGPSRASEIELAAATEAHPPLGEALREAGTAFQRAAHGVAGAAAAEQRAALGVGYAGGATKLRLGLAALAAGGGLAFHLARGQAPAEETWPGSVALLAVAVLLVSPEALRARRTTPPSRSQTIVVEVVAGIAAVVAVILLVAGLQLGAALAVAVAALGIVAAIWCAVARAGDPTARQRADDAPAALRRTIAERSAQARRDAEQRVALAQREVPRAAAAVLVADRAASLRALVGTAALAEDEAERLIAAPLGTAHLDFLASVVVRGTGSAAVEPGAGR</sequence>
<evidence type="ECO:0000256" key="1">
    <source>
        <dbReference type="SAM" id="Phobius"/>
    </source>
</evidence>
<keyword evidence="1" id="KW-0472">Membrane</keyword>
<evidence type="ECO:0000313" key="3">
    <source>
        <dbReference type="Proteomes" id="UP000626982"/>
    </source>
</evidence>
<dbReference type="EMBL" id="BMLM01000001">
    <property type="protein sequence ID" value="GGN78733.1"/>
    <property type="molecule type" value="Genomic_DNA"/>
</dbReference>
<evidence type="ECO:0000313" key="2">
    <source>
        <dbReference type="EMBL" id="GGN78733.1"/>
    </source>
</evidence>